<feature type="region of interest" description="Disordered" evidence="8">
    <location>
        <begin position="231"/>
        <end position="259"/>
    </location>
</feature>
<evidence type="ECO:0000313" key="10">
    <source>
        <dbReference type="Proteomes" id="UP001501705"/>
    </source>
</evidence>
<dbReference type="Proteomes" id="UP001501705">
    <property type="component" value="Unassembled WGS sequence"/>
</dbReference>
<evidence type="ECO:0000256" key="1">
    <source>
        <dbReference type="ARBA" id="ARBA00001282"/>
    </source>
</evidence>
<comment type="caution">
    <text evidence="9">The sequence shown here is derived from an EMBL/GenBank/DDBJ whole genome shotgun (WGS) entry which is preliminary data.</text>
</comment>
<gene>
    <name evidence="7 9" type="primary">ispD</name>
    <name evidence="9" type="ORF">GCM10009804_28800</name>
</gene>
<dbReference type="NCBIfam" id="TIGR00453">
    <property type="entry name" value="ispD"/>
    <property type="match status" value="1"/>
</dbReference>
<dbReference type="InterPro" id="IPR029044">
    <property type="entry name" value="Nucleotide-diphossugar_trans"/>
</dbReference>
<evidence type="ECO:0000256" key="4">
    <source>
        <dbReference type="ARBA" id="ARBA00022679"/>
    </source>
</evidence>
<dbReference type="SUPFAM" id="SSF53448">
    <property type="entry name" value="Nucleotide-diphospho-sugar transferases"/>
    <property type="match status" value="1"/>
</dbReference>
<evidence type="ECO:0000256" key="8">
    <source>
        <dbReference type="SAM" id="MobiDB-lite"/>
    </source>
</evidence>
<feature type="site" description="Transition state stabilizer" evidence="7">
    <location>
        <position position="15"/>
    </location>
</feature>
<protein>
    <recommendedName>
        <fullName evidence="7">2-C-methyl-D-erythritol 4-phosphate cytidylyltransferase</fullName>
        <ecNumber evidence="7">2.7.7.60</ecNumber>
    </recommendedName>
    <alternativeName>
        <fullName evidence="7">4-diphosphocytidyl-2C-methyl-D-erythritol synthase</fullName>
    </alternativeName>
    <alternativeName>
        <fullName evidence="7">MEP cytidylyltransferase</fullName>
        <shortName evidence="7">MCT</shortName>
    </alternativeName>
</protein>
<keyword evidence="6 7" id="KW-0414">Isoprene biosynthesis</keyword>
<keyword evidence="4 7" id="KW-0808">Transferase</keyword>
<proteinExistence type="inferred from homology"/>
<keyword evidence="5 7" id="KW-0548">Nucleotidyltransferase</keyword>
<dbReference type="HAMAP" id="MF_00108">
    <property type="entry name" value="IspD"/>
    <property type="match status" value="1"/>
</dbReference>
<comment type="pathway">
    <text evidence="2 7">Isoprenoid biosynthesis; isopentenyl diphosphate biosynthesis via DXP pathway; isopentenyl diphosphate from 1-deoxy-D-xylulose 5-phosphate: step 2/6.</text>
</comment>
<dbReference type="PROSITE" id="PS01295">
    <property type="entry name" value="ISPD"/>
    <property type="match status" value="1"/>
</dbReference>
<dbReference type="PANTHER" id="PTHR32125:SF4">
    <property type="entry name" value="2-C-METHYL-D-ERYTHRITOL 4-PHOSPHATE CYTIDYLYLTRANSFERASE, CHLOROPLASTIC"/>
    <property type="match status" value="1"/>
</dbReference>
<dbReference type="CDD" id="cd02516">
    <property type="entry name" value="CDP-ME_synthetase"/>
    <property type="match status" value="1"/>
</dbReference>
<comment type="similarity">
    <text evidence="3 7">Belongs to the IspD/TarI cytidylyltransferase family. IspD subfamily.</text>
</comment>
<reference evidence="9 10" key="1">
    <citation type="journal article" date="2019" name="Int. J. Syst. Evol. Microbiol.">
        <title>The Global Catalogue of Microorganisms (GCM) 10K type strain sequencing project: providing services to taxonomists for standard genome sequencing and annotation.</title>
        <authorList>
            <consortium name="The Broad Institute Genomics Platform"/>
            <consortium name="The Broad Institute Genome Sequencing Center for Infectious Disease"/>
            <person name="Wu L."/>
            <person name="Ma J."/>
        </authorList>
    </citation>
    <scope>NUCLEOTIDE SEQUENCE [LARGE SCALE GENOMIC DNA]</scope>
    <source>
        <strain evidence="9 10">JCM 15572</strain>
    </source>
</reference>
<feature type="site" description="Transition state stabilizer" evidence="7">
    <location>
        <position position="22"/>
    </location>
</feature>
<evidence type="ECO:0000256" key="3">
    <source>
        <dbReference type="ARBA" id="ARBA00009789"/>
    </source>
</evidence>
<dbReference type="EMBL" id="BAAAPH010000008">
    <property type="protein sequence ID" value="GAA1570620.1"/>
    <property type="molecule type" value="Genomic_DNA"/>
</dbReference>
<evidence type="ECO:0000313" key="9">
    <source>
        <dbReference type="EMBL" id="GAA1570620.1"/>
    </source>
</evidence>
<dbReference type="InterPro" id="IPR001228">
    <property type="entry name" value="IspD"/>
</dbReference>
<keyword evidence="10" id="KW-1185">Reference proteome</keyword>
<feature type="site" description="Positions MEP for the nucleophilic attack" evidence="7">
    <location>
        <position position="158"/>
    </location>
</feature>
<name>A0ABN2D7E3_9ACTN</name>
<dbReference type="Pfam" id="PF01128">
    <property type="entry name" value="IspD"/>
    <property type="match status" value="1"/>
</dbReference>
<evidence type="ECO:0000256" key="5">
    <source>
        <dbReference type="ARBA" id="ARBA00022695"/>
    </source>
</evidence>
<dbReference type="Gene3D" id="3.90.550.10">
    <property type="entry name" value="Spore Coat Polysaccharide Biosynthesis Protein SpsA, Chain A"/>
    <property type="match status" value="1"/>
</dbReference>
<dbReference type="InterPro" id="IPR034683">
    <property type="entry name" value="IspD/TarI"/>
</dbReference>
<evidence type="ECO:0000256" key="7">
    <source>
        <dbReference type="HAMAP-Rule" id="MF_00108"/>
    </source>
</evidence>
<dbReference type="EC" id="2.7.7.60" evidence="7"/>
<comment type="function">
    <text evidence="7">Catalyzes the formation of 4-diphosphocytidyl-2-C-methyl-D-erythritol from CTP and 2-C-methyl-D-erythritol 4-phosphate (MEP).</text>
</comment>
<dbReference type="InterPro" id="IPR050088">
    <property type="entry name" value="IspD/TarI_cytidylyltransf_bact"/>
</dbReference>
<evidence type="ECO:0000256" key="2">
    <source>
        <dbReference type="ARBA" id="ARBA00004787"/>
    </source>
</evidence>
<accession>A0ABN2D7E3</accession>
<organism evidence="9 10">
    <name type="scientific">Kribbella hippodromi</name>
    <dbReference type="NCBI Taxonomy" id="434347"/>
    <lineage>
        <taxon>Bacteria</taxon>
        <taxon>Bacillati</taxon>
        <taxon>Actinomycetota</taxon>
        <taxon>Actinomycetes</taxon>
        <taxon>Propionibacteriales</taxon>
        <taxon>Kribbellaceae</taxon>
        <taxon>Kribbella</taxon>
    </lineage>
</organism>
<dbReference type="RefSeq" id="WP_344233983.1">
    <property type="nucleotide sequence ID" value="NZ_BAAAPH010000008.1"/>
</dbReference>
<evidence type="ECO:0000256" key="6">
    <source>
        <dbReference type="ARBA" id="ARBA00023229"/>
    </source>
</evidence>
<dbReference type="GO" id="GO:0016779">
    <property type="term" value="F:nucleotidyltransferase activity"/>
    <property type="evidence" value="ECO:0007669"/>
    <property type="project" value="UniProtKB-KW"/>
</dbReference>
<sequence length="259" mass="26467">MSSAVVIPAAGLGLRLGGETPKAFREVGGDSLLVHAVRGLRAASAADLVCFVVAVPPGSEETVGKELAPYVGAARLLVVAGGAERPASVRAALDVVPVDGIDCILVHDAARAFVPAEVIERVVATVRAGADAVVPVVPVTDTIKVIGPGGAVVDTPDRSTLVAVQTPQGFAPEVLRRAHAAGADAAVTDDAMMCERLGVVVQTVEGSQDAFKVTRPQDLLLAEALLARRSKEQLSARSDKQPGELDGRPGESRGEGQVG</sequence>
<comment type="catalytic activity">
    <reaction evidence="1 7">
        <text>2-C-methyl-D-erythritol 4-phosphate + CTP + H(+) = 4-CDP-2-C-methyl-D-erythritol + diphosphate</text>
        <dbReference type="Rhea" id="RHEA:13429"/>
        <dbReference type="ChEBI" id="CHEBI:15378"/>
        <dbReference type="ChEBI" id="CHEBI:33019"/>
        <dbReference type="ChEBI" id="CHEBI:37563"/>
        <dbReference type="ChEBI" id="CHEBI:57823"/>
        <dbReference type="ChEBI" id="CHEBI:58262"/>
        <dbReference type="EC" id="2.7.7.60"/>
    </reaction>
</comment>
<dbReference type="InterPro" id="IPR018294">
    <property type="entry name" value="ISPD_synthase_CS"/>
</dbReference>
<dbReference type="PANTHER" id="PTHR32125">
    <property type="entry name" value="2-C-METHYL-D-ERYTHRITOL 4-PHOSPHATE CYTIDYLYLTRANSFERASE, CHLOROPLASTIC"/>
    <property type="match status" value="1"/>
</dbReference>
<feature type="site" description="Positions MEP for the nucleophilic attack" evidence="7">
    <location>
        <position position="212"/>
    </location>
</feature>